<keyword evidence="3" id="KW-1185">Reference proteome</keyword>
<protein>
    <submittedName>
        <fullName evidence="2">Protein kinase-like domain-containing protein</fullName>
    </submittedName>
</protein>
<dbReference type="InterPro" id="IPR045272">
    <property type="entry name" value="ANXUR1/2-like"/>
</dbReference>
<dbReference type="InterPro" id="IPR001245">
    <property type="entry name" value="Ser-Thr/Tyr_kinase_cat_dom"/>
</dbReference>
<accession>A0A2U1MRA3</accession>
<dbReference type="GO" id="GO:0005524">
    <property type="term" value="F:ATP binding"/>
    <property type="evidence" value="ECO:0007669"/>
    <property type="project" value="InterPro"/>
</dbReference>
<proteinExistence type="predicted"/>
<feature type="domain" description="Protein kinase" evidence="1">
    <location>
        <begin position="253"/>
        <end position="560"/>
    </location>
</feature>
<dbReference type="Proteomes" id="UP000245207">
    <property type="component" value="Unassembled WGS sequence"/>
</dbReference>
<dbReference type="GO" id="GO:0005886">
    <property type="term" value="C:plasma membrane"/>
    <property type="evidence" value="ECO:0007669"/>
    <property type="project" value="TreeGrafter"/>
</dbReference>
<dbReference type="PROSITE" id="PS00108">
    <property type="entry name" value="PROTEIN_KINASE_ST"/>
    <property type="match status" value="1"/>
</dbReference>
<comment type="caution">
    <text evidence="2">The sequence shown here is derived from an EMBL/GenBank/DDBJ whole genome shotgun (WGS) entry which is preliminary data.</text>
</comment>
<dbReference type="Gene3D" id="1.10.510.10">
    <property type="entry name" value="Transferase(Phosphotransferase) domain 1"/>
    <property type="match status" value="4"/>
</dbReference>
<dbReference type="InterPro" id="IPR008271">
    <property type="entry name" value="Ser/Thr_kinase_AS"/>
</dbReference>
<dbReference type="SUPFAM" id="SSF56112">
    <property type="entry name" value="Protein kinase-like (PK-like)"/>
    <property type="match status" value="3"/>
</dbReference>
<reference evidence="2 3" key="1">
    <citation type="journal article" date="2018" name="Mol. Plant">
        <title>The genome of Artemisia annua provides insight into the evolution of Asteraceae family and artemisinin biosynthesis.</title>
        <authorList>
            <person name="Shen Q."/>
            <person name="Zhang L."/>
            <person name="Liao Z."/>
            <person name="Wang S."/>
            <person name="Yan T."/>
            <person name="Shi P."/>
            <person name="Liu M."/>
            <person name="Fu X."/>
            <person name="Pan Q."/>
            <person name="Wang Y."/>
            <person name="Lv Z."/>
            <person name="Lu X."/>
            <person name="Zhang F."/>
            <person name="Jiang W."/>
            <person name="Ma Y."/>
            <person name="Chen M."/>
            <person name="Hao X."/>
            <person name="Li L."/>
            <person name="Tang Y."/>
            <person name="Lv G."/>
            <person name="Zhou Y."/>
            <person name="Sun X."/>
            <person name="Brodelius P.E."/>
            <person name="Rose J.K.C."/>
            <person name="Tang K."/>
        </authorList>
    </citation>
    <scope>NUCLEOTIDE SEQUENCE [LARGE SCALE GENOMIC DNA]</scope>
    <source>
        <strain evidence="3">cv. Huhao1</strain>
        <tissue evidence="2">Leaf</tissue>
    </source>
</reference>
<dbReference type="GO" id="GO:0004714">
    <property type="term" value="F:transmembrane receptor protein tyrosine kinase activity"/>
    <property type="evidence" value="ECO:0007669"/>
    <property type="project" value="InterPro"/>
</dbReference>
<name>A0A2U1MRA3_ARTAN</name>
<organism evidence="2 3">
    <name type="scientific">Artemisia annua</name>
    <name type="common">Sweet wormwood</name>
    <dbReference type="NCBI Taxonomy" id="35608"/>
    <lineage>
        <taxon>Eukaryota</taxon>
        <taxon>Viridiplantae</taxon>
        <taxon>Streptophyta</taxon>
        <taxon>Embryophyta</taxon>
        <taxon>Tracheophyta</taxon>
        <taxon>Spermatophyta</taxon>
        <taxon>Magnoliopsida</taxon>
        <taxon>eudicotyledons</taxon>
        <taxon>Gunneridae</taxon>
        <taxon>Pentapetalae</taxon>
        <taxon>asterids</taxon>
        <taxon>campanulids</taxon>
        <taxon>Asterales</taxon>
        <taxon>Asteraceae</taxon>
        <taxon>Asteroideae</taxon>
        <taxon>Anthemideae</taxon>
        <taxon>Artemisiinae</taxon>
        <taxon>Artemisia</taxon>
    </lineage>
</organism>
<dbReference type="EMBL" id="PKPP01004563">
    <property type="protein sequence ID" value="PWA63783.1"/>
    <property type="molecule type" value="Genomic_DNA"/>
</dbReference>
<dbReference type="Pfam" id="PF07714">
    <property type="entry name" value="PK_Tyr_Ser-Thr"/>
    <property type="match status" value="4"/>
</dbReference>
<evidence type="ECO:0000313" key="3">
    <source>
        <dbReference type="Proteomes" id="UP000245207"/>
    </source>
</evidence>
<keyword evidence="2" id="KW-0418">Kinase</keyword>
<dbReference type="InterPro" id="IPR000719">
    <property type="entry name" value="Prot_kinase_dom"/>
</dbReference>
<dbReference type="GO" id="GO:0009506">
    <property type="term" value="C:plasmodesma"/>
    <property type="evidence" value="ECO:0007669"/>
    <property type="project" value="TreeGrafter"/>
</dbReference>
<evidence type="ECO:0000313" key="2">
    <source>
        <dbReference type="EMBL" id="PWA63783.1"/>
    </source>
</evidence>
<gene>
    <name evidence="2" type="ORF">CTI12_AA173890</name>
</gene>
<dbReference type="PANTHER" id="PTHR27003:SF354">
    <property type="entry name" value="PROTEIN KINASE DOMAIN-CONTAINING PROTEIN"/>
    <property type="match status" value="1"/>
</dbReference>
<dbReference type="SMART" id="SM00220">
    <property type="entry name" value="S_TKc"/>
    <property type="match status" value="1"/>
</dbReference>
<keyword evidence="2" id="KW-0808">Transferase</keyword>
<dbReference type="InterPro" id="IPR011009">
    <property type="entry name" value="Kinase-like_dom_sf"/>
</dbReference>
<dbReference type="STRING" id="35608.A0A2U1MRA3"/>
<sequence length="1154" mass="130513">MNNLEVIIINKLLSREEYAHLRIPLEAIKLATNNFRPENVITVNSYKTEYKGEIIRGGKPLTVRVKLQRLNAIHMGLALRSIHLSSRYEIPNIMSLLGICIEDDKIITVLEHSAYGSLQNYLDNTILTWKNRLNICIGVARAIRYIHDRSRLDFGFTSSSIFLDTKWEAKELEQALTLQLKFEELALLHVDDGVEGIPMVQDDYYKVLDFTFQFDGLSASNFASCLATREIQQKNLEHWIIPSKEIYSATNGFCNDHLIGGGGFGGVYKAKLFHFDVRKYVRINGSQNFSPGGGGFGGYPRRRSTVAIKKLDGRYGQGKREFLQEIEVLSRLMHRNLVSILGFCDHDGDMILVYEHASNGSLDKCINNKRRVYSHTWAQRLQICLDVAHGLSYLHNLGIIHRDIKSANILLGCNLEGVIGDFGLSRTSKHQNVEFSKTNVAGVIGDFGLSRTSKHQNVEFSKTNVAGTPAYIDPKYFRTGELTKQSDIYSFGVVLWEVLCGRLAILPTIRDDQEYLLHLAKRHFMQNKLNLIIDPQLREEFDKSSSNPGNKNLEDSIKTFSAIAYDCLDAKAKQLTMNDVAKELKKAWTFHVTGVEMFSLNTINSATSGFSEEHVIGKGTLGKVYIGTLSVSTQPKVVAIKRLEMAVHGDIKSSHILLDDVWNATISDLIISKCEGTLGYRDPEYQKTGVLTRHSDVYAFGVVLFELLSGRPAIEDVENDRQHTSGRIFNVDPATSEEGKDKDEKVVFLAQLATRCFEDRKLEAIIFHGIKEKADPNSIDIFSAITYQCLQQNKENRPIMARVIEELQKALNSHDEWEWEQKLPRDYNTIIQMSKHPVPSSATKKDLHCLLSSGILLWKENVWLSISMHGVKCEMVPATKFSYGNASSPKWASIRKSSWAIFVEGIEFRPVTVDVVLNKEIKDEKDVQGVYKSESDIHLEEKLGNDYLGVINRSQNNPVYASKEELNALLSEGILIDEGEKLFSVSKVSMKKCYMLSAKSVIFSSPNVKCSIRVPPSQSRFAEAVEILSHYEFRINCSIETKLLSPDTNYGCFLVFQISEKCRGLKGPVKGRNLLPHKNKETNIISFRTPSHVNLQYIKWIPAEREDGWMEVIVWEIHGENEQIGEYIPMDMKLTNFEGSMSGLIVCGIEFRPI</sequence>
<dbReference type="PROSITE" id="PS50011">
    <property type="entry name" value="PROTEIN_KINASE_DOM"/>
    <property type="match status" value="1"/>
</dbReference>
<dbReference type="Pfam" id="PF14299">
    <property type="entry name" value="PP2"/>
    <property type="match status" value="1"/>
</dbReference>
<evidence type="ECO:0000259" key="1">
    <source>
        <dbReference type="PROSITE" id="PS50011"/>
    </source>
</evidence>
<dbReference type="InterPro" id="IPR025886">
    <property type="entry name" value="PP2-like"/>
</dbReference>
<dbReference type="AlphaFoldDB" id="A0A2U1MRA3"/>
<dbReference type="PANTHER" id="PTHR27003">
    <property type="entry name" value="OS07G0166700 PROTEIN"/>
    <property type="match status" value="1"/>
</dbReference>
<dbReference type="Gene3D" id="3.30.200.20">
    <property type="entry name" value="Phosphorylase Kinase, domain 1"/>
    <property type="match status" value="2"/>
</dbReference>
<dbReference type="OrthoDB" id="75710at2759"/>